<gene>
    <name evidence="1" type="ORF">NEOLEDRAFT_216816</name>
</gene>
<name>A0A165MBZ6_9AGAM</name>
<organism evidence="1 2">
    <name type="scientific">Neolentinus lepideus HHB14362 ss-1</name>
    <dbReference type="NCBI Taxonomy" id="1314782"/>
    <lineage>
        <taxon>Eukaryota</taxon>
        <taxon>Fungi</taxon>
        <taxon>Dikarya</taxon>
        <taxon>Basidiomycota</taxon>
        <taxon>Agaricomycotina</taxon>
        <taxon>Agaricomycetes</taxon>
        <taxon>Gloeophyllales</taxon>
        <taxon>Gloeophyllaceae</taxon>
        <taxon>Neolentinus</taxon>
    </lineage>
</organism>
<dbReference type="AlphaFoldDB" id="A0A165MBZ6"/>
<accession>A0A165MBZ6</accession>
<keyword evidence="2" id="KW-1185">Reference proteome</keyword>
<reference evidence="1 2" key="1">
    <citation type="journal article" date="2016" name="Mol. Biol. Evol.">
        <title>Comparative Genomics of Early-Diverging Mushroom-Forming Fungi Provides Insights into the Origins of Lignocellulose Decay Capabilities.</title>
        <authorList>
            <person name="Nagy L.G."/>
            <person name="Riley R."/>
            <person name="Tritt A."/>
            <person name="Adam C."/>
            <person name="Daum C."/>
            <person name="Floudas D."/>
            <person name="Sun H."/>
            <person name="Yadav J.S."/>
            <person name="Pangilinan J."/>
            <person name="Larsson K.H."/>
            <person name="Matsuura K."/>
            <person name="Barry K."/>
            <person name="Labutti K."/>
            <person name="Kuo R."/>
            <person name="Ohm R.A."/>
            <person name="Bhattacharya S.S."/>
            <person name="Shirouzu T."/>
            <person name="Yoshinaga Y."/>
            <person name="Martin F.M."/>
            <person name="Grigoriev I.V."/>
            <person name="Hibbett D.S."/>
        </authorList>
    </citation>
    <scope>NUCLEOTIDE SEQUENCE [LARGE SCALE GENOMIC DNA]</scope>
    <source>
        <strain evidence="1 2">HHB14362 ss-1</strain>
    </source>
</reference>
<dbReference type="Proteomes" id="UP000076761">
    <property type="component" value="Unassembled WGS sequence"/>
</dbReference>
<evidence type="ECO:0000313" key="2">
    <source>
        <dbReference type="Proteomes" id="UP000076761"/>
    </source>
</evidence>
<dbReference type="EMBL" id="KV425704">
    <property type="protein sequence ID" value="KZT18149.1"/>
    <property type="molecule type" value="Genomic_DNA"/>
</dbReference>
<dbReference type="InParanoid" id="A0A165MBZ6"/>
<protein>
    <submittedName>
        <fullName evidence="1">Uncharacterized protein</fullName>
    </submittedName>
</protein>
<proteinExistence type="predicted"/>
<sequence length="107" mass="11945">MWSGSSCIRRRALRTFALLFRQCELHTDIDVIWGSNVQAYGYRRGPGGLVFVVCQYLGGCGGGCLLQCRSIDHRSYTWGWASPDTCVNCLSLFAFSQNAVWPVALVF</sequence>
<evidence type="ECO:0000313" key="1">
    <source>
        <dbReference type="EMBL" id="KZT18149.1"/>
    </source>
</evidence>